<evidence type="ECO:0000256" key="7">
    <source>
        <dbReference type="SAM" id="MobiDB-lite"/>
    </source>
</evidence>
<keyword evidence="9" id="KW-1185">Reference proteome</keyword>
<reference evidence="8 9" key="1">
    <citation type="submission" date="2020-11" db="EMBL/GenBank/DDBJ databases">
        <title>Actinomyces sp. ZJ750.</title>
        <authorList>
            <person name="Zhou J."/>
        </authorList>
    </citation>
    <scope>NUCLEOTIDE SEQUENCE [LARGE SCALE GENOMIC DNA]</scope>
    <source>
        <strain evidence="8 9">ZJ750</strain>
    </source>
</reference>
<evidence type="ECO:0000313" key="9">
    <source>
        <dbReference type="Proteomes" id="UP000594637"/>
    </source>
</evidence>
<dbReference type="GO" id="GO:0008299">
    <property type="term" value="P:isoprenoid biosynthetic process"/>
    <property type="evidence" value="ECO:0007669"/>
    <property type="project" value="InterPro"/>
</dbReference>
<dbReference type="SUPFAM" id="SSF48576">
    <property type="entry name" value="Terpenoid synthases"/>
    <property type="match status" value="1"/>
</dbReference>
<gene>
    <name evidence="8" type="ORF">ID810_06920</name>
</gene>
<comment type="cofactor">
    <cofactor evidence="1">
        <name>Mg(2+)</name>
        <dbReference type="ChEBI" id="CHEBI:18420"/>
    </cofactor>
</comment>
<dbReference type="SFLD" id="SFLDS00005">
    <property type="entry name" value="Isoprenoid_Synthase_Type_I"/>
    <property type="match status" value="1"/>
</dbReference>
<dbReference type="GO" id="GO:0046872">
    <property type="term" value="F:metal ion binding"/>
    <property type="evidence" value="ECO:0007669"/>
    <property type="project" value="UniProtKB-KW"/>
</dbReference>
<sequence>MSAPATSSTTSPHPQPDGAYAPALPGTGERVGAAVDARLIQVLQDYRRRWRGLVPASDELLDAAAQLLSGGKRTRALLSALGATLLLDGDQRELTLASPVVARTGAALELYQASALVHDDIIDSAHTRRGMPAAHRRLEVLHRDSGWLGDSETFGRHGALLLGDVLLSLAAEEMSGLAADRLVGPGPDAARRALARSAFDSMTAEVAVGQYLDIRSEVTALSAPGDDPLACAQDMHEHALAVVRHKSARYSVMHPLLIGALLGGVEPGTALYKALAVFGEEVGTAFQLRDDDLGVFGDPRVTGKPAGDDLREGKRTVLLSLAWRLTDDDGRHALRAVLAQPGATEADLASAARVIEDCGAREAHEAEVEAHLTAGLAALHGLEAGTMPEVSSRTLEEAAHALTRRRA</sequence>
<evidence type="ECO:0000256" key="2">
    <source>
        <dbReference type="ARBA" id="ARBA00006706"/>
    </source>
</evidence>
<evidence type="ECO:0000256" key="6">
    <source>
        <dbReference type="RuleBase" id="RU004466"/>
    </source>
</evidence>
<accession>A0A7T0PVC2</accession>
<dbReference type="InterPro" id="IPR000092">
    <property type="entry name" value="Polyprenyl_synt"/>
</dbReference>
<name>A0A7T0PVC2_9ACTO</name>
<dbReference type="InterPro" id="IPR033749">
    <property type="entry name" value="Polyprenyl_synt_CS"/>
</dbReference>
<dbReference type="Proteomes" id="UP000594637">
    <property type="component" value="Chromosome"/>
</dbReference>
<keyword evidence="5" id="KW-0460">Magnesium</keyword>
<proteinExistence type="inferred from homology"/>
<keyword evidence="3 6" id="KW-0808">Transferase</keyword>
<evidence type="ECO:0000256" key="3">
    <source>
        <dbReference type="ARBA" id="ARBA00022679"/>
    </source>
</evidence>
<protein>
    <submittedName>
        <fullName evidence="8">Polyprenyl synthetase family protein</fullName>
    </submittedName>
</protein>
<dbReference type="EMBL" id="CP063989">
    <property type="protein sequence ID" value="QPL04539.1"/>
    <property type="molecule type" value="Genomic_DNA"/>
</dbReference>
<feature type="compositionally biased region" description="Low complexity" evidence="7">
    <location>
        <begin position="1"/>
        <end position="12"/>
    </location>
</feature>
<dbReference type="PANTHER" id="PTHR12001">
    <property type="entry name" value="GERANYLGERANYL PYROPHOSPHATE SYNTHASE"/>
    <property type="match status" value="1"/>
</dbReference>
<keyword evidence="4" id="KW-0479">Metal-binding</keyword>
<comment type="similarity">
    <text evidence="2 6">Belongs to the FPP/GGPP synthase family.</text>
</comment>
<organism evidence="8 9">
    <name type="scientific">Actinomyces respiraculi</name>
    <dbReference type="NCBI Taxonomy" id="2744574"/>
    <lineage>
        <taxon>Bacteria</taxon>
        <taxon>Bacillati</taxon>
        <taxon>Actinomycetota</taxon>
        <taxon>Actinomycetes</taxon>
        <taxon>Actinomycetales</taxon>
        <taxon>Actinomycetaceae</taxon>
        <taxon>Actinomyces</taxon>
    </lineage>
</organism>
<dbReference type="KEGG" id="arep:ID810_06920"/>
<dbReference type="RefSeq" id="WP_166854869.1">
    <property type="nucleotide sequence ID" value="NZ_CP063989.1"/>
</dbReference>
<dbReference type="PANTHER" id="PTHR12001:SF85">
    <property type="entry name" value="SHORT CHAIN ISOPRENYL DIPHOSPHATE SYNTHASE"/>
    <property type="match status" value="1"/>
</dbReference>
<dbReference type="Gene3D" id="1.10.600.10">
    <property type="entry name" value="Farnesyl Diphosphate Synthase"/>
    <property type="match status" value="1"/>
</dbReference>
<dbReference type="InterPro" id="IPR008949">
    <property type="entry name" value="Isoprenoid_synthase_dom_sf"/>
</dbReference>
<dbReference type="Pfam" id="PF00348">
    <property type="entry name" value="polyprenyl_synt"/>
    <property type="match status" value="1"/>
</dbReference>
<feature type="region of interest" description="Disordered" evidence="7">
    <location>
        <begin position="1"/>
        <end position="25"/>
    </location>
</feature>
<dbReference type="AlphaFoldDB" id="A0A7T0PVC2"/>
<evidence type="ECO:0000256" key="1">
    <source>
        <dbReference type="ARBA" id="ARBA00001946"/>
    </source>
</evidence>
<evidence type="ECO:0000256" key="4">
    <source>
        <dbReference type="ARBA" id="ARBA00022723"/>
    </source>
</evidence>
<dbReference type="GO" id="GO:0004659">
    <property type="term" value="F:prenyltransferase activity"/>
    <property type="evidence" value="ECO:0007669"/>
    <property type="project" value="InterPro"/>
</dbReference>
<dbReference type="PROSITE" id="PS00723">
    <property type="entry name" value="POLYPRENYL_SYNTHASE_1"/>
    <property type="match status" value="1"/>
</dbReference>
<evidence type="ECO:0000313" key="8">
    <source>
        <dbReference type="EMBL" id="QPL04539.1"/>
    </source>
</evidence>
<evidence type="ECO:0000256" key="5">
    <source>
        <dbReference type="ARBA" id="ARBA00022842"/>
    </source>
</evidence>